<protein>
    <submittedName>
        <fullName evidence="2">Transmembrane protein, putative</fullName>
    </submittedName>
</protein>
<dbReference type="KEGG" id="tet:TTHERM_01090260"/>
<dbReference type="InParanoid" id="Q232N7"/>
<name>Q232N7_TETTS</name>
<keyword evidence="1" id="KW-1133">Transmembrane helix</keyword>
<keyword evidence="3" id="KW-1185">Reference proteome</keyword>
<sequence>MKYFKDDCLSKFSAKFNNPKIENAFAEMLYKKRLYLVYTLCFYEIIWQICRIISDGFTIHQGIVIIAIVIFLILNKFVPRKYAQYLVMIMQVYSTYSTQDLLAHESTNHLQIFFLNGCTQVMYWMVEVQNFLMEGICMQINLTILLIYQKLDNVYILSYIIVCEIIVFYKYSHNINERKLFLALQNFQQWEKMTDKILPNYYIVQKYDTITGQIDVYDCNKIAQKHKIHISQPNYIEFLTKMQLDIQFMSTGSPNKLTEVRTLKDYLLEMHSDLYKDMQDKSKSKKVFPLIQPIMLDQERKKKLSEDIELQSSDLFAENLRVYYQQDISQKLQTFKVKIVPFYLNINQPLLIICLEDISLFSSFQSLKNQKEFQSDLFNNSFSCLSQKFNNILSQDSINLKSLQRQILYCKNITQAVSNEDVKMKISKFSLGDLIGKLLKLYSDFNILVFHKNKEQLFIQSEQFYCFKIMQAILSGINLKNLIKIVTKIKKKSHFEIIKVKFKVKNANSEDYQTISFEDVSNLNKLEAYGNLNFQSISQLNNLSQTYSQLKPALSSIQNNLSPLLIQKKNNNYINNFNNFNSNFASTVFQDDQDLFFYESQGFSLVNERCNKYIKKFIQKICFKNDIKVTKKENSTIYSIGIFTDIEDVLPELKKGSKRVI</sequence>
<gene>
    <name evidence="2" type="ORF">TTHERM_01090260</name>
</gene>
<keyword evidence="1" id="KW-0472">Membrane</keyword>
<evidence type="ECO:0000313" key="2">
    <source>
        <dbReference type="EMBL" id="EAR91515.2"/>
    </source>
</evidence>
<dbReference type="AlphaFoldDB" id="Q232N7"/>
<dbReference type="Proteomes" id="UP000009168">
    <property type="component" value="Unassembled WGS sequence"/>
</dbReference>
<dbReference type="GeneID" id="7845062"/>
<dbReference type="RefSeq" id="XP_001011760.2">
    <property type="nucleotide sequence ID" value="XM_001011760.2"/>
</dbReference>
<feature type="transmembrane region" description="Helical" evidence="1">
    <location>
        <begin position="60"/>
        <end position="78"/>
    </location>
</feature>
<proteinExistence type="predicted"/>
<accession>Q232N7</accession>
<evidence type="ECO:0000256" key="1">
    <source>
        <dbReference type="SAM" id="Phobius"/>
    </source>
</evidence>
<feature type="transmembrane region" description="Helical" evidence="1">
    <location>
        <begin position="35"/>
        <end position="54"/>
    </location>
</feature>
<dbReference type="HOGENOM" id="CLU_583307_0_0_1"/>
<evidence type="ECO:0000313" key="3">
    <source>
        <dbReference type="Proteomes" id="UP000009168"/>
    </source>
</evidence>
<dbReference type="EMBL" id="GG662532">
    <property type="protein sequence ID" value="EAR91515.2"/>
    <property type="molecule type" value="Genomic_DNA"/>
</dbReference>
<organism evidence="2 3">
    <name type="scientific">Tetrahymena thermophila (strain SB210)</name>
    <dbReference type="NCBI Taxonomy" id="312017"/>
    <lineage>
        <taxon>Eukaryota</taxon>
        <taxon>Sar</taxon>
        <taxon>Alveolata</taxon>
        <taxon>Ciliophora</taxon>
        <taxon>Intramacronucleata</taxon>
        <taxon>Oligohymenophorea</taxon>
        <taxon>Hymenostomatida</taxon>
        <taxon>Tetrahymenina</taxon>
        <taxon>Tetrahymenidae</taxon>
        <taxon>Tetrahymena</taxon>
    </lineage>
</organism>
<reference evidence="3" key="1">
    <citation type="journal article" date="2006" name="PLoS Biol.">
        <title>Macronuclear genome sequence of the ciliate Tetrahymena thermophila, a model eukaryote.</title>
        <authorList>
            <person name="Eisen J.A."/>
            <person name="Coyne R.S."/>
            <person name="Wu M."/>
            <person name="Wu D."/>
            <person name="Thiagarajan M."/>
            <person name="Wortman J.R."/>
            <person name="Badger J.H."/>
            <person name="Ren Q."/>
            <person name="Amedeo P."/>
            <person name="Jones K.M."/>
            <person name="Tallon L.J."/>
            <person name="Delcher A.L."/>
            <person name="Salzberg S.L."/>
            <person name="Silva J.C."/>
            <person name="Haas B.J."/>
            <person name="Majoros W.H."/>
            <person name="Farzad M."/>
            <person name="Carlton J.M."/>
            <person name="Smith R.K. Jr."/>
            <person name="Garg J."/>
            <person name="Pearlman R.E."/>
            <person name="Karrer K.M."/>
            <person name="Sun L."/>
            <person name="Manning G."/>
            <person name="Elde N.C."/>
            <person name="Turkewitz A.P."/>
            <person name="Asai D.J."/>
            <person name="Wilkes D.E."/>
            <person name="Wang Y."/>
            <person name="Cai H."/>
            <person name="Collins K."/>
            <person name="Stewart B.A."/>
            <person name="Lee S.R."/>
            <person name="Wilamowska K."/>
            <person name="Weinberg Z."/>
            <person name="Ruzzo W.L."/>
            <person name="Wloga D."/>
            <person name="Gaertig J."/>
            <person name="Frankel J."/>
            <person name="Tsao C.-C."/>
            <person name="Gorovsky M.A."/>
            <person name="Keeling P.J."/>
            <person name="Waller R.F."/>
            <person name="Patron N.J."/>
            <person name="Cherry J.M."/>
            <person name="Stover N.A."/>
            <person name="Krieger C.J."/>
            <person name="del Toro C."/>
            <person name="Ryder H.F."/>
            <person name="Williamson S.C."/>
            <person name="Barbeau R.A."/>
            <person name="Hamilton E.P."/>
            <person name="Orias E."/>
        </authorList>
    </citation>
    <scope>NUCLEOTIDE SEQUENCE [LARGE SCALE GENOMIC DNA]</scope>
    <source>
        <strain evidence="3">SB210</strain>
    </source>
</reference>
<keyword evidence="1 2" id="KW-0812">Transmembrane</keyword>
<feature type="transmembrane region" description="Helical" evidence="1">
    <location>
        <begin position="154"/>
        <end position="171"/>
    </location>
</feature>